<gene>
    <name evidence="1" type="ORF">IKE_05163</name>
</gene>
<accession>A0A9W5PZQ9</accession>
<comment type="caution">
    <text evidence="1">The sequence shown here is derived from an EMBL/GenBank/DDBJ whole genome shotgun (WGS) entry which is preliminary data.</text>
</comment>
<reference evidence="1 2" key="1">
    <citation type="submission" date="2012-12" db="EMBL/GenBank/DDBJ databases">
        <title>The Genome Sequence of Bacillus cereus VD196.</title>
        <authorList>
            <consortium name="The Broad Institute Genome Sequencing Platform"/>
            <consortium name="The Broad Institute Genome Sequencing Center for Infectious Disease"/>
            <person name="Feldgarden M."/>
            <person name="Van der Auwera G.A."/>
            <person name="Mahillon J."/>
            <person name="Duprez V."/>
            <person name="Timmery S."/>
            <person name="Mattelet C."/>
            <person name="Dierick K."/>
            <person name="Sun M."/>
            <person name="Yu Z."/>
            <person name="Zhu L."/>
            <person name="Hu X."/>
            <person name="Shank E.B."/>
            <person name="Swiecicka I."/>
            <person name="Hansen B.M."/>
            <person name="Andrup L."/>
            <person name="Walker B."/>
            <person name="Young S.K."/>
            <person name="Zeng Q."/>
            <person name="Gargeya S."/>
            <person name="Fitzgerald M."/>
            <person name="Haas B."/>
            <person name="Abouelleil A."/>
            <person name="Alvarado L."/>
            <person name="Arachchi H.M."/>
            <person name="Berlin A.M."/>
            <person name="Chapman S.B."/>
            <person name="Dewar J."/>
            <person name="Goldberg J."/>
            <person name="Griggs A."/>
            <person name="Gujja S."/>
            <person name="Hansen M."/>
            <person name="Howarth C."/>
            <person name="Imamovic A."/>
            <person name="Larimer J."/>
            <person name="McCowan C."/>
            <person name="Murphy C."/>
            <person name="Neiman D."/>
            <person name="Pearson M."/>
            <person name="Priest M."/>
            <person name="Roberts A."/>
            <person name="Saif S."/>
            <person name="Shea T."/>
            <person name="Sisk P."/>
            <person name="Sykes S."/>
            <person name="Wortman J."/>
            <person name="Nusbaum C."/>
            <person name="Birren B."/>
        </authorList>
    </citation>
    <scope>NUCLEOTIDE SEQUENCE [LARGE SCALE GENOMIC DNA]</scope>
    <source>
        <strain evidence="1 2">VD196</strain>
    </source>
</reference>
<dbReference type="AlphaFoldDB" id="A0A9W5PZQ9"/>
<name>A0A9W5PZQ9_BACCE</name>
<dbReference type="Proteomes" id="UP000014023">
    <property type="component" value="Unassembled WGS sequence"/>
</dbReference>
<protein>
    <submittedName>
        <fullName evidence="1">Uncharacterized protein</fullName>
    </submittedName>
</protein>
<proteinExistence type="predicted"/>
<sequence>SGEWIQLAKAGIITPQKVEGKTVNEFIDMALVGTKWKRGRTEYAGFHTMTIDEFISPQTFRFGFLLFYKEMG</sequence>
<evidence type="ECO:0000313" key="1">
    <source>
        <dbReference type="EMBL" id="EOO63451.1"/>
    </source>
</evidence>
<organism evidence="1 2">
    <name type="scientific">Bacillus cereus VD196</name>
    <dbReference type="NCBI Taxonomy" id="1053243"/>
    <lineage>
        <taxon>Bacteria</taxon>
        <taxon>Bacillati</taxon>
        <taxon>Bacillota</taxon>
        <taxon>Bacilli</taxon>
        <taxon>Bacillales</taxon>
        <taxon>Bacillaceae</taxon>
        <taxon>Bacillus</taxon>
        <taxon>Bacillus cereus group</taxon>
    </lineage>
</organism>
<dbReference type="EMBL" id="AHFL01000037">
    <property type="protein sequence ID" value="EOO63451.1"/>
    <property type="molecule type" value="Genomic_DNA"/>
</dbReference>
<evidence type="ECO:0000313" key="2">
    <source>
        <dbReference type="Proteomes" id="UP000014023"/>
    </source>
</evidence>
<feature type="non-terminal residue" evidence="1">
    <location>
        <position position="1"/>
    </location>
</feature>